<keyword evidence="1" id="KW-0472">Membrane</keyword>
<feature type="transmembrane region" description="Helical" evidence="1">
    <location>
        <begin position="297"/>
        <end position="317"/>
    </location>
</feature>
<sequence>MLRFPRALWLAAFFAVTLALPSLLADFYCDDQAMVLRLENIAPAPVPGPFHLYTFASGAPEQRHLLVDGGPLPWWTFDGLRLSFFRPLSSALFAFDHAIAGRRPLFYHVHSIAWYTAAVLVTAMLLRRVLPEREAALAALLFAVSPAHWMLASWPSARHGAISGALAMAAIALHLRARRQPGAPARLVLAALACAALGLAAGETALGAFAYVAAYEGIGRREPIRERVRALAPWGALFLAYAALYAGLGFGVRGSSAYVDPIAQTGEYLARLPTRLAVFANAALLGIPSELSTLAPQAIPALATMGAVAVVALAMLLRRARRTLEPELARTLAWLLAGAALAVLPGAAGIPGDRILFMPNLGIASALAVVLLHAGVKGNRAALAALPARAGVAIFGLVHIVLGPLLFAFGAAQLASSSHAALAAAVRAEIPARDGVNVVGIGLADPLVGMYLPSSLWIAPRPEPRPRAVHVLTMSPRDHVVRRTDARTLEITIVNGVLLQGGFETVVRPPSAPLRAGDTVPLGAWTVRIVDDDAGRPKRFSVTFDRPADDPSLAFVTWRDGALRAWTPPPIGQEVTVKHAIGPMGI</sequence>
<feature type="transmembrane region" description="Helical" evidence="1">
    <location>
        <begin position="135"/>
        <end position="151"/>
    </location>
</feature>
<reference evidence="2 3" key="1">
    <citation type="submission" date="2021-12" db="EMBL/GenBank/DDBJ databases">
        <title>Discovery of the Pendulisporaceae a myxobacterial family with distinct sporulation behavior and unique specialized metabolism.</title>
        <authorList>
            <person name="Garcia R."/>
            <person name="Popoff A."/>
            <person name="Bader C.D."/>
            <person name="Loehr J."/>
            <person name="Walesch S."/>
            <person name="Walt C."/>
            <person name="Boldt J."/>
            <person name="Bunk B."/>
            <person name="Haeckl F.J.F.P.J."/>
            <person name="Gunesch A.P."/>
            <person name="Birkelbach J."/>
            <person name="Nuebel U."/>
            <person name="Pietschmann T."/>
            <person name="Bach T."/>
            <person name="Mueller R."/>
        </authorList>
    </citation>
    <scope>NUCLEOTIDE SEQUENCE [LARGE SCALE GENOMIC DNA]</scope>
    <source>
        <strain evidence="2 3">MSr11954</strain>
    </source>
</reference>
<name>A0ABZ2LNC7_9BACT</name>
<gene>
    <name evidence="2" type="ORF">LZC94_25005</name>
</gene>
<keyword evidence="1" id="KW-0812">Transmembrane</keyword>
<evidence type="ECO:0000313" key="3">
    <source>
        <dbReference type="Proteomes" id="UP001370348"/>
    </source>
</evidence>
<dbReference type="EMBL" id="CP089984">
    <property type="protein sequence ID" value="WXB11129.1"/>
    <property type="molecule type" value="Genomic_DNA"/>
</dbReference>
<keyword evidence="1" id="KW-1133">Transmembrane helix</keyword>
<feature type="transmembrane region" description="Helical" evidence="1">
    <location>
        <begin position="329"/>
        <end position="350"/>
    </location>
</feature>
<organism evidence="2 3">
    <name type="scientific">Pendulispora albinea</name>
    <dbReference type="NCBI Taxonomy" id="2741071"/>
    <lineage>
        <taxon>Bacteria</taxon>
        <taxon>Pseudomonadati</taxon>
        <taxon>Myxococcota</taxon>
        <taxon>Myxococcia</taxon>
        <taxon>Myxococcales</taxon>
        <taxon>Sorangiineae</taxon>
        <taxon>Pendulisporaceae</taxon>
        <taxon>Pendulispora</taxon>
    </lineage>
</organism>
<proteinExistence type="predicted"/>
<dbReference type="Proteomes" id="UP001370348">
    <property type="component" value="Chromosome"/>
</dbReference>
<feature type="transmembrane region" description="Helical" evidence="1">
    <location>
        <begin position="388"/>
        <end position="409"/>
    </location>
</feature>
<feature type="transmembrane region" description="Helical" evidence="1">
    <location>
        <begin position="231"/>
        <end position="252"/>
    </location>
</feature>
<evidence type="ECO:0000256" key="1">
    <source>
        <dbReference type="SAM" id="Phobius"/>
    </source>
</evidence>
<feature type="transmembrane region" description="Helical" evidence="1">
    <location>
        <begin position="187"/>
        <end position="211"/>
    </location>
</feature>
<feature type="transmembrane region" description="Helical" evidence="1">
    <location>
        <begin position="105"/>
        <end position="126"/>
    </location>
</feature>
<accession>A0ABZ2LNC7</accession>
<evidence type="ECO:0000313" key="2">
    <source>
        <dbReference type="EMBL" id="WXB11129.1"/>
    </source>
</evidence>
<dbReference type="RefSeq" id="WP_394820743.1">
    <property type="nucleotide sequence ID" value="NZ_CP089984.1"/>
</dbReference>
<keyword evidence="3" id="KW-1185">Reference proteome</keyword>
<protein>
    <submittedName>
        <fullName evidence="2">Uncharacterized protein</fullName>
    </submittedName>
</protein>
<feature type="transmembrane region" description="Helical" evidence="1">
    <location>
        <begin position="356"/>
        <end position="376"/>
    </location>
</feature>